<comment type="caution">
    <text evidence="1">The sequence shown here is derived from an EMBL/GenBank/DDBJ whole genome shotgun (WGS) entry which is preliminary data.</text>
</comment>
<sequence length="108" mass="10867">MANAWTVNFCEGCASFQLANDLSNATSVAPLSTQTLEAPPAVPFPAAPLGAGPAVPHALSTAVAAIAAAAINDRRVLVVILGMDVLVSGRRTTGAVRSAAAPPTQARY</sequence>
<evidence type="ECO:0000313" key="2">
    <source>
        <dbReference type="Proteomes" id="UP001157034"/>
    </source>
</evidence>
<keyword evidence="2" id="KW-1185">Reference proteome</keyword>
<dbReference type="EMBL" id="BSVB01000001">
    <property type="protein sequence ID" value="GMA96339.1"/>
    <property type="molecule type" value="Genomic_DNA"/>
</dbReference>
<gene>
    <name evidence="1" type="ORF">GCM10025881_31630</name>
</gene>
<organism evidence="1 2">
    <name type="scientific">Pseudolysinimonas kribbensis</name>
    <dbReference type="NCBI Taxonomy" id="433641"/>
    <lineage>
        <taxon>Bacteria</taxon>
        <taxon>Bacillati</taxon>
        <taxon>Actinomycetota</taxon>
        <taxon>Actinomycetes</taxon>
        <taxon>Micrococcales</taxon>
        <taxon>Microbacteriaceae</taxon>
        <taxon>Pseudolysinimonas</taxon>
    </lineage>
</organism>
<proteinExistence type="predicted"/>
<accession>A0ABQ6KAG7</accession>
<protein>
    <submittedName>
        <fullName evidence="1">Uncharacterized protein</fullName>
    </submittedName>
</protein>
<name>A0ABQ6KAG7_9MICO</name>
<evidence type="ECO:0000313" key="1">
    <source>
        <dbReference type="EMBL" id="GMA96339.1"/>
    </source>
</evidence>
<reference evidence="2" key="1">
    <citation type="journal article" date="2019" name="Int. J. Syst. Evol. Microbiol.">
        <title>The Global Catalogue of Microorganisms (GCM) 10K type strain sequencing project: providing services to taxonomists for standard genome sequencing and annotation.</title>
        <authorList>
            <consortium name="The Broad Institute Genomics Platform"/>
            <consortium name="The Broad Institute Genome Sequencing Center for Infectious Disease"/>
            <person name="Wu L."/>
            <person name="Ma J."/>
        </authorList>
    </citation>
    <scope>NUCLEOTIDE SEQUENCE [LARGE SCALE GENOMIC DNA]</scope>
    <source>
        <strain evidence="2">NBRC 108894</strain>
    </source>
</reference>
<dbReference type="Proteomes" id="UP001157034">
    <property type="component" value="Unassembled WGS sequence"/>
</dbReference>